<evidence type="ECO:0000313" key="2">
    <source>
        <dbReference type="Proteomes" id="UP000008332"/>
    </source>
</evidence>
<dbReference type="EMBL" id="CP000268">
    <property type="protein sequence ID" value="ABD71952.1"/>
    <property type="molecule type" value="Genomic_DNA"/>
</dbReference>
<geneLocation type="plasmid" evidence="2">
    <name>pDSM15236</name>
</geneLocation>
<keyword evidence="2" id="KW-1185">Reference proteome</keyword>
<dbReference type="Proteomes" id="UP000008332">
    <property type="component" value="Plasmid unnamed1"/>
</dbReference>
<dbReference type="HOGENOM" id="CLU_1314581_0_0_4"/>
<gene>
    <name evidence="1" type="ordered locus">Rfer_4265</name>
</gene>
<keyword evidence="1" id="KW-0614">Plasmid</keyword>
<accession>Q21QJ3</accession>
<proteinExistence type="predicted"/>
<dbReference type="KEGG" id="rfr:Rfer_4265"/>
<protein>
    <submittedName>
        <fullName evidence="1">Uncharacterized protein</fullName>
    </submittedName>
</protein>
<evidence type="ECO:0000313" key="1">
    <source>
        <dbReference type="EMBL" id="ABD71952.1"/>
    </source>
</evidence>
<dbReference type="RefSeq" id="WP_011458787.1">
    <property type="nucleotide sequence ID" value="NC_007901.1"/>
</dbReference>
<dbReference type="AlphaFoldDB" id="Q21QJ3"/>
<name>Q21QJ3_ALBFT</name>
<reference evidence="2" key="1">
    <citation type="submission" date="2006-02" db="EMBL/GenBank/DDBJ databases">
        <title>Complete sequence of plasmid 1 of Rhodoferax ferrireducens DSM 15236.</title>
        <authorList>
            <person name="Copeland A."/>
            <person name="Lucas S."/>
            <person name="Lapidus A."/>
            <person name="Barry K."/>
            <person name="Detter J.C."/>
            <person name="Glavina del Rio T."/>
            <person name="Hammon N."/>
            <person name="Israni S."/>
            <person name="Pitluck S."/>
            <person name="Brettin T."/>
            <person name="Bruce D."/>
            <person name="Han C."/>
            <person name="Tapia R."/>
            <person name="Gilna P."/>
            <person name="Kiss H."/>
            <person name="Schmutz J."/>
            <person name="Larimer F."/>
            <person name="Land M."/>
            <person name="Kyrpides N."/>
            <person name="Ivanova N."/>
            <person name="Richardson P."/>
        </authorList>
    </citation>
    <scope>NUCLEOTIDE SEQUENCE [LARGE SCALE GENOMIC DNA]</scope>
    <source>
        <strain evidence="2">ATCC BAA-621 / DSM 15236 / T118</strain>
        <plasmid evidence="2">Plasmid pDSM15236</plasmid>
    </source>
</reference>
<organism evidence="1 2">
    <name type="scientific">Albidiferax ferrireducens (strain ATCC BAA-621 / DSM 15236 / T118)</name>
    <name type="common">Rhodoferax ferrireducens</name>
    <dbReference type="NCBI Taxonomy" id="338969"/>
    <lineage>
        <taxon>Bacteria</taxon>
        <taxon>Pseudomonadati</taxon>
        <taxon>Pseudomonadota</taxon>
        <taxon>Betaproteobacteria</taxon>
        <taxon>Burkholderiales</taxon>
        <taxon>Comamonadaceae</taxon>
        <taxon>Rhodoferax</taxon>
    </lineage>
</organism>
<sequence>MFNKITGGRSPATKLFHCVSRQQAPSYPVPASRMTTEAILTLTLKSKTVDDGCSSIVETYEAASQFANKLAEFFTPAFPSSNPGYDSALCEILDFATVGYLRTESIRDPKDQLATFLANGVLAATSALMCFRTFQSRGDSLVEWEPWEHGALSDWVKWGGQALQFEAALAPTTERRYATRNMLLQRLLRFKDTMSIGRAGIDMHSYDMF</sequence>